<keyword evidence="1" id="KW-0812">Transmembrane</keyword>
<dbReference type="PANTHER" id="PTHR40044:SF1">
    <property type="entry name" value="INTEGRAL MEMBRANE PROTEIN"/>
    <property type="match status" value="1"/>
</dbReference>
<proteinExistence type="predicted"/>
<dbReference type="PIRSF" id="PIRSF031501">
    <property type="entry name" value="QueT"/>
    <property type="match status" value="1"/>
</dbReference>
<keyword evidence="1" id="KW-0472">Membrane</keyword>
<protein>
    <submittedName>
        <fullName evidence="2">QueT transporter family protein</fullName>
    </submittedName>
</protein>
<reference evidence="2" key="1">
    <citation type="journal article" date="2021" name="PeerJ">
        <title>Extensive microbial diversity within the chicken gut microbiome revealed by metagenomics and culture.</title>
        <authorList>
            <person name="Gilroy R."/>
            <person name="Ravi A."/>
            <person name="Getino M."/>
            <person name="Pursley I."/>
            <person name="Horton D.L."/>
            <person name="Alikhan N.F."/>
            <person name="Baker D."/>
            <person name="Gharbi K."/>
            <person name="Hall N."/>
            <person name="Watson M."/>
            <person name="Adriaenssens E.M."/>
            <person name="Foster-Nyarko E."/>
            <person name="Jarju S."/>
            <person name="Secka A."/>
            <person name="Antonio M."/>
            <person name="Oren A."/>
            <person name="Chaudhuri R.R."/>
            <person name="La Ragione R."/>
            <person name="Hildebrand F."/>
            <person name="Pallen M.J."/>
        </authorList>
    </citation>
    <scope>NUCLEOTIDE SEQUENCE</scope>
    <source>
        <strain evidence="2">CHK199-9574</strain>
    </source>
</reference>
<dbReference type="EMBL" id="DXCO01000019">
    <property type="protein sequence ID" value="HIY77831.1"/>
    <property type="molecule type" value="Genomic_DNA"/>
</dbReference>
<accession>A0A9D1Z6W5</accession>
<name>A0A9D1Z6W5_9FIRM</name>
<dbReference type="Proteomes" id="UP000824135">
    <property type="component" value="Unassembled WGS sequence"/>
</dbReference>
<comment type="caution">
    <text evidence="2">The sequence shown here is derived from an EMBL/GenBank/DDBJ whole genome shotgun (WGS) entry which is preliminary data.</text>
</comment>
<dbReference type="AlphaFoldDB" id="A0A9D1Z6W5"/>
<evidence type="ECO:0000256" key="1">
    <source>
        <dbReference type="SAM" id="Phobius"/>
    </source>
</evidence>
<feature type="transmembrane region" description="Helical" evidence="1">
    <location>
        <begin position="70"/>
        <end position="91"/>
    </location>
</feature>
<dbReference type="InterPro" id="IPR010387">
    <property type="entry name" value="QueT"/>
</dbReference>
<feature type="transmembrane region" description="Helical" evidence="1">
    <location>
        <begin position="12"/>
        <end position="31"/>
    </location>
</feature>
<organism evidence="2 3">
    <name type="scientific">Candidatus Borkfalkia excrementavium</name>
    <dbReference type="NCBI Taxonomy" id="2838505"/>
    <lineage>
        <taxon>Bacteria</taxon>
        <taxon>Bacillati</taxon>
        <taxon>Bacillota</taxon>
        <taxon>Clostridia</taxon>
        <taxon>Christensenellales</taxon>
        <taxon>Christensenellaceae</taxon>
        <taxon>Candidatus Borkfalkia</taxon>
    </lineage>
</organism>
<sequence>MQKIATKRLCRAGVIAALYVALTYAFGALAYNGFLQIRPAEALCILPLFFPEAVPALYIGCMLSNLASPFLVYDVFIGSLATLAAALCTYFAGRLLKKSALKFAVGGFFPVLFNALVIPVVIVFLCGDLSYGTQAATYWTYAGSLAATEAVWVYALGAPLFFFVNNMRAKNVSFFSDYPRQKPQKQNAADDNMKF</sequence>
<gene>
    <name evidence="2" type="ORF">H9728_02190</name>
</gene>
<keyword evidence="1" id="KW-1133">Transmembrane helix</keyword>
<evidence type="ECO:0000313" key="3">
    <source>
        <dbReference type="Proteomes" id="UP000824135"/>
    </source>
</evidence>
<feature type="transmembrane region" description="Helical" evidence="1">
    <location>
        <begin position="103"/>
        <end position="125"/>
    </location>
</feature>
<dbReference type="Pfam" id="PF06177">
    <property type="entry name" value="QueT"/>
    <property type="match status" value="1"/>
</dbReference>
<evidence type="ECO:0000313" key="2">
    <source>
        <dbReference type="EMBL" id="HIY77831.1"/>
    </source>
</evidence>
<dbReference type="PANTHER" id="PTHR40044">
    <property type="entry name" value="INTEGRAL MEMBRANE PROTEIN-RELATED"/>
    <property type="match status" value="1"/>
</dbReference>
<reference evidence="2" key="2">
    <citation type="submission" date="2021-04" db="EMBL/GenBank/DDBJ databases">
        <authorList>
            <person name="Gilroy R."/>
        </authorList>
    </citation>
    <scope>NUCLEOTIDE SEQUENCE</scope>
    <source>
        <strain evidence="2">CHK199-9574</strain>
    </source>
</reference>
<feature type="transmembrane region" description="Helical" evidence="1">
    <location>
        <begin position="145"/>
        <end position="164"/>
    </location>
</feature>